<feature type="non-terminal residue" evidence="1">
    <location>
        <position position="121"/>
    </location>
</feature>
<sequence length="121" mass="13876">VGYYVVQVKNRPISFLQIEPPLHRTLESYRANADAQMRAKFRELGDLTPRPRLHGVSVMGQNLAFYCLDKDKARIDPTYVAPSTIYTDTVPEKRWDADITTERGYQALMTVIDDVKQMVQA</sequence>
<name>A0A0C9T4A0_PAXIN</name>
<feature type="non-terminal residue" evidence="1">
    <location>
        <position position="1"/>
    </location>
</feature>
<organism evidence="1 2">
    <name type="scientific">Paxillus involutus ATCC 200175</name>
    <dbReference type="NCBI Taxonomy" id="664439"/>
    <lineage>
        <taxon>Eukaryota</taxon>
        <taxon>Fungi</taxon>
        <taxon>Dikarya</taxon>
        <taxon>Basidiomycota</taxon>
        <taxon>Agaricomycotina</taxon>
        <taxon>Agaricomycetes</taxon>
        <taxon>Agaricomycetidae</taxon>
        <taxon>Boletales</taxon>
        <taxon>Paxilineae</taxon>
        <taxon>Paxillaceae</taxon>
        <taxon>Paxillus</taxon>
    </lineage>
</organism>
<dbReference type="HOGENOM" id="CLU_2043695_0_0_1"/>
<dbReference type="OrthoDB" id="3255221at2759"/>
<evidence type="ECO:0000313" key="2">
    <source>
        <dbReference type="Proteomes" id="UP000053647"/>
    </source>
</evidence>
<dbReference type="Proteomes" id="UP000053647">
    <property type="component" value="Unassembled WGS sequence"/>
</dbReference>
<reference evidence="1 2" key="1">
    <citation type="submission" date="2014-06" db="EMBL/GenBank/DDBJ databases">
        <authorList>
            <consortium name="DOE Joint Genome Institute"/>
            <person name="Kuo A."/>
            <person name="Kohler A."/>
            <person name="Nagy L.G."/>
            <person name="Floudas D."/>
            <person name="Copeland A."/>
            <person name="Barry K.W."/>
            <person name="Cichocki N."/>
            <person name="Veneault-Fourrey C."/>
            <person name="LaButti K."/>
            <person name="Lindquist E.A."/>
            <person name="Lipzen A."/>
            <person name="Lundell T."/>
            <person name="Morin E."/>
            <person name="Murat C."/>
            <person name="Sun H."/>
            <person name="Tunlid A."/>
            <person name="Henrissat B."/>
            <person name="Grigoriev I.V."/>
            <person name="Hibbett D.S."/>
            <person name="Martin F."/>
            <person name="Nordberg H.P."/>
            <person name="Cantor M.N."/>
            <person name="Hua S.X."/>
        </authorList>
    </citation>
    <scope>NUCLEOTIDE SEQUENCE [LARGE SCALE GENOMIC DNA]</scope>
    <source>
        <strain evidence="1 2">ATCC 200175</strain>
    </source>
</reference>
<accession>A0A0C9T4A0</accession>
<keyword evidence="2" id="KW-1185">Reference proteome</keyword>
<dbReference type="EMBL" id="KN820452">
    <property type="protein sequence ID" value="KIJ06203.1"/>
    <property type="molecule type" value="Genomic_DNA"/>
</dbReference>
<gene>
    <name evidence="1" type="ORF">PAXINDRAFT_48328</name>
</gene>
<proteinExistence type="predicted"/>
<protein>
    <submittedName>
        <fullName evidence="1">Uncharacterized protein</fullName>
    </submittedName>
</protein>
<evidence type="ECO:0000313" key="1">
    <source>
        <dbReference type="EMBL" id="KIJ06203.1"/>
    </source>
</evidence>
<dbReference type="AlphaFoldDB" id="A0A0C9T4A0"/>
<reference evidence="2" key="2">
    <citation type="submission" date="2015-01" db="EMBL/GenBank/DDBJ databases">
        <title>Evolutionary Origins and Diversification of the Mycorrhizal Mutualists.</title>
        <authorList>
            <consortium name="DOE Joint Genome Institute"/>
            <consortium name="Mycorrhizal Genomics Consortium"/>
            <person name="Kohler A."/>
            <person name="Kuo A."/>
            <person name="Nagy L.G."/>
            <person name="Floudas D."/>
            <person name="Copeland A."/>
            <person name="Barry K.W."/>
            <person name="Cichocki N."/>
            <person name="Veneault-Fourrey C."/>
            <person name="LaButti K."/>
            <person name="Lindquist E.A."/>
            <person name="Lipzen A."/>
            <person name="Lundell T."/>
            <person name="Morin E."/>
            <person name="Murat C."/>
            <person name="Riley R."/>
            <person name="Ohm R."/>
            <person name="Sun H."/>
            <person name="Tunlid A."/>
            <person name="Henrissat B."/>
            <person name="Grigoriev I.V."/>
            <person name="Hibbett D.S."/>
            <person name="Martin F."/>
        </authorList>
    </citation>
    <scope>NUCLEOTIDE SEQUENCE [LARGE SCALE GENOMIC DNA]</scope>
    <source>
        <strain evidence="2">ATCC 200175</strain>
    </source>
</reference>